<evidence type="ECO:0000313" key="1">
    <source>
        <dbReference type="EMBL" id="MFC1410199.1"/>
    </source>
</evidence>
<dbReference type="EMBL" id="JBHEZX010000005">
    <property type="protein sequence ID" value="MFC1410199.1"/>
    <property type="molecule type" value="Genomic_DNA"/>
</dbReference>
<reference evidence="1 2" key="1">
    <citation type="submission" date="2024-09" db="EMBL/GenBank/DDBJ databases">
        <authorList>
            <person name="Lee S.D."/>
        </authorList>
    </citation>
    <scope>NUCLEOTIDE SEQUENCE [LARGE SCALE GENOMIC DNA]</scope>
    <source>
        <strain evidence="1 2">N1-1</strain>
    </source>
</reference>
<dbReference type="InterPro" id="IPR001932">
    <property type="entry name" value="PPM-type_phosphatase-like_dom"/>
</dbReference>
<name>A0ABV6V8Z5_9ACTN</name>
<dbReference type="InterPro" id="IPR036457">
    <property type="entry name" value="PPM-type-like_dom_sf"/>
</dbReference>
<dbReference type="PANTHER" id="PTHR43156:SF2">
    <property type="entry name" value="STAGE II SPORULATION PROTEIN E"/>
    <property type="match status" value="1"/>
</dbReference>
<keyword evidence="2" id="KW-1185">Reference proteome</keyword>
<keyword evidence="1" id="KW-0378">Hydrolase</keyword>
<dbReference type="Pfam" id="PF07228">
    <property type="entry name" value="SpoIIE"/>
    <property type="match status" value="1"/>
</dbReference>
<dbReference type="EC" id="3.1.3.16" evidence="1"/>
<dbReference type="Proteomes" id="UP001592582">
    <property type="component" value="Unassembled WGS sequence"/>
</dbReference>
<organism evidence="1 2">
    <name type="scientific">Streptacidiphilus alkalitolerans</name>
    <dbReference type="NCBI Taxonomy" id="3342712"/>
    <lineage>
        <taxon>Bacteria</taxon>
        <taxon>Bacillati</taxon>
        <taxon>Actinomycetota</taxon>
        <taxon>Actinomycetes</taxon>
        <taxon>Kitasatosporales</taxon>
        <taxon>Streptomycetaceae</taxon>
        <taxon>Streptacidiphilus</taxon>
    </lineage>
</organism>
<protein>
    <submittedName>
        <fullName evidence="1">PP2C family protein-serine/threonine phosphatase</fullName>
        <ecNumber evidence="1">3.1.3.16</ecNumber>
    </submittedName>
</protein>
<sequence>MMAAVAAVDVFTGPDAGYLALFSLGPAFACVTGSIRRALLVGVLGLLLCLGVSWHDSLLGTHRAAVAVLSVAGSTAAAALAATIRRRHERELADVRSVAEAAQRVLLRPVPLRAGRMRIAVSYTSAAASARIGGDLYEVVPTSRGTRVIVGDVQGKGLEAVETAALVLGAFREAAPDEKTLQEVGDRLERSLNRRLSGEEFVTAVLAEIDADHTMTLLNYGHPAPLILRSNGAVEFAEPALTAPPLGLAVLGPEGPIPHQVELGSGDQMLFYTDGVTEARDSERTFYPLADRAFLLDQDDPDEALETLRQDLVMHTGGPLHDDAAMLLLRYRADPASL</sequence>
<comment type="caution">
    <text evidence="1">The sequence shown here is derived from an EMBL/GenBank/DDBJ whole genome shotgun (WGS) entry which is preliminary data.</text>
</comment>
<evidence type="ECO:0000313" key="2">
    <source>
        <dbReference type="Proteomes" id="UP001592582"/>
    </source>
</evidence>
<dbReference type="PANTHER" id="PTHR43156">
    <property type="entry name" value="STAGE II SPORULATION PROTEIN E-RELATED"/>
    <property type="match status" value="1"/>
</dbReference>
<gene>
    <name evidence="1" type="ORF">ACEZDG_13065</name>
</gene>
<dbReference type="SMART" id="SM00331">
    <property type="entry name" value="PP2C_SIG"/>
    <property type="match status" value="1"/>
</dbReference>
<dbReference type="InterPro" id="IPR052016">
    <property type="entry name" value="Bact_Sigma-Reg"/>
</dbReference>
<proteinExistence type="predicted"/>
<dbReference type="GO" id="GO:0004722">
    <property type="term" value="F:protein serine/threonine phosphatase activity"/>
    <property type="evidence" value="ECO:0007669"/>
    <property type="project" value="UniProtKB-EC"/>
</dbReference>
<accession>A0ABV6V8Z5</accession>
<dbReference type="Gene3D" id="3.60.40.10">
    <property type="entry name" value="PPM-type phosphatase domain"/>
    <property type="match status" value="1"/>
</dbReference>
<dbReference type="SUPFAM" id="SSF81606">
    <property type="entry name" value="PP2C-like"/>
    <property type="match status" value="1"/>
</dbReference>